<dbReference type="EMBL" id="BONZ01000014">
    <property type="protein sequence ID" value="GIH13431.1"/>
    <property type="molecule type" value="Genomic_DNA"/>
</dbReference>
<dbReference type="InterPro" id="IPR002491">
    <property type="entry name" value="ABC_transptr_periplasmic_BD"/>
</dbReference>
<evidence type="ECO:0000256" key="1">
    <source>
        <dbReference type="ARBA" id="ARBA00008814"/>
    </source>
</evidence>
<keyword evidence="6" id="KW-1185">Reference proteome</keyword>
<feature type="chain" id="PRO_5039302200" evidence="3">
    <location>
        <begin position="21"/>
        <end position="310"/>
    </location>
</feature>
<evidence type="ECO:0000256" key="3">
    <source>
        <dbReference type="SAM" id="SignalP"/>
    </source>
</evidence>
<dbReference type="GO" id="GO:0071281">
    <property type="term" value="P:cellular response to iron ion"/>
    <property type="evidence" value="ECO:0007669"/>
    <property type="project" value="TreeGrafter"/>
</dbReference>
<dbReference type="PANTHER" id="PTHR30535:SF34">
    <property type="entry name" value="MOLYBDATE-BINDING PROTEIN MOLA"/>
    <property type="match status" value="1"/>
</dbReference>
<dbReference type="InterPro" id="IPR050902">
    <property type="entry name" value="ABC_Transporter_SBP"/>
</dbReference>
<comment type="caution">
    <text evidence="5">The sequence shown here is derived from an EMBL/GenBank/DDBJ whole genome shotgun (WGS) entry which is preliminary data.</text>
</comment>
<dbReference type="PANTHER" id="PTHR30535">
    <property type="entry name" value="VITAMIN B12-BINDING PROTEIN"/>
    <property type="match status" value="1"/>
</dbReference>
<gene>
    <name evidence="5" type="ORF">Raf01_16030</name>
</gene>
<dbReference type="RefSeq" id="WP_203917121.1">
    <property type="nucleotide sequence ID" value="NZ_BONZ01000014.1"/>
</dbReference>
<keyword evidence="2 3" id="KW-0732">Signal</keyword>
<dbReference type="NCBIfam" id="NF038402">
    <property type="entry name" value="TroA_like"/>
    <property type="match status" value="1"/>
</dbReference>
<dbReference type="PROSITE" id="PS50983">
    <property type="entry name" value="FE_B12_PBP"/>
    <property type="match status" value="1"/>
</dbReference>
<dbReference type="Pfam" id="PF01497">
    <property type="entry name" value="Peripla_BP_2"/>
    <property type="match status" value="1"/>
</dbReference>
<dbReference type="PROSITE" id="PS51257">
    <property type="entry name" value="PROKAR_LIPOPROTEIN"/>
    <property type="match status" value="1"/>
</dbReference>
<dbReference type="AlphaFoldDB" id="A0A8J3QQQ0"/>
<feature type="signal peptide" evidence="3">
    <location>
        <begin position="1"/>
        <end position="20"/>
    </location>
</feature>
<comment type="similarity">
    <text evidence="1">Belongs to the bacterial solute-binding protein 8 family.</text>
</comment>
<organism evidence="5 6">
    <name type="scientific">Rugosimonospora africana</name>
    <dbReference type="NCBI Taxonomy" id="556532"/>
    <lineage>
        <taxon>Bacteria</taxon>
        <taxon>Bacillati</taxon>
        <taxon>Actinomycetota</taxon>
        <taxon>Actinomycetes</taxon>
        <taxon>Micromonosporales</taxon>
        <taxon>Micromonosporaceae</taxon>
        <taxon>Rugosimonospora</taxon>
    </lineage>
</organism>
<dbReference type="CDD" id="cd01143">
    <property type="entry name" value="YvrC"/>
    <property type="match status" value="1"/>
</dbReference>
<reference evidence="5" key="1">
    <citation type="submission" date="2021-01" db="EMBL/GenBank/DDBJ databases">
        <title>Whole genome shotgun sequence of Rugosimonospora africana NBRC 104875.</title>
        <authorList>
            <person name="Komaki H."/>
            <person name="Tamura T."/>
        </authorList>
    </citation>
    <scope>NUCLEOTIDE SEQUENCE</scope>
    <source>
        <strain evidence="5">NBRC 104875</strain>
    </source>
</reference>
<dbReference type="Proteomes" id="UP000642748">
    <property type="component" value="Unassembled WGS sequence"/>
</dbReference>
<evidence type="ECO:0000313" key="5">
    <source>
        <dbReference type="EMBL" id="GIH13431.1"/>
    </source>
</evidence>
<accession>A0A8J3QQQ0</accession>
<protein>
    <submittedName>
        <fullName evidence="5">ABC transporter substrate-binding protein</fullName>
    </submittedName>
</protein>
<evidence type="ECO:0000313" key="6">
    <source>
        <dbReference type="Proteomes" id="UP000642748"/>
    </source>
</evidence>
<proteinExistence type="inferred from homology"/>
<sequence>MIRRPPALLLAALALTGLVAGCGSTTKAGAPAPAASAAAFPATAGGVTLPQRPTHIVSLTPTGTEILFAIGAGSQVTAVDDQSNYPAGVPKSNLSGYQPNAEAIAAKSPDLVVISTDTNKIKDQLTKLKIPVYVMPAAATLDDEYAELTDLGTLTGHASQAAQTVTQVKNGIAKLVAGVPKRTKPLTYYYELDQTYYSVTSKTFIGSLFAMVGLTDIADPADADGKAGGYPQLSAESIVKANPDLIFLADTKCCNQSADTVRGRSGWAELAAVRDGHVVALDDDIASRWGPRVVDLVQAIVNAVEKVPAS</sequence>
<name>A0A8J3QQQ0_9ACTN</name>
<evidence type="ECO:0000259" key="4">
    <source>
        <dbReference type="PROSITE" id="PS50983"/>
    </source>
</evidence>
<feature type="domain" description="Fe/B12 periplasmic-binding" evidence="4">
    <location>
        <begin position="55"/>
        <end position="310"/>
    </location>
</feature>
<evidence type="ECO:0000256" key="2">
    <source>
        <dbReference type="ARBA" id="ARBA00022729"/>
    </source>
</evidence>
<dbReference type="Gene3D" id="3.40.50.1980">
    <property type="entry name" value="Nitrogenase molybdenum iron protein domain"/>
    <property type="match status" value="2"/>
</dbReference>
<dbReference type="InterPro" id="IPR054828">
    <property type="entry name" value="Vit_B12_bind_prot"/>
</dbReference>
<dbReference type="SUPFAM" id="SSF53807">
    <property type="entry name" value="Helical backbone' metal receptor"/>
    <property type="match status" value="1"/>
</dbReference>